<dbReference type="EMBL" id="JABSTU010000003">
    <property type="protein sequence ID" value="KAH8035796.1"/>
    <property type="molecule type" value="Genomic_DNA"/>
</dbReference>
<name>A0A9J6ENW6_RHIMP</name>
<gene>
    <name evidence="1" type="ORF">HPB51_008623</name>
</gene>
<sequence>MFGKQEVKTTRRIFVDAETPWPQDRGISRTALPIQEALAGCGRQRGFGPSIQWRLRKRTVIASMGSVYNSCAEHFATCKTLDSVAHEVLRALNSSLYVIAYDRGKSGAQHIGCRVQPGQVLRYFETMLALFDKASADAAHYEHLRSLVKLDGEVPDVTRIATDDEITLPLEQLDVEEIPHEMLASPVNRVQPLDSEASSATEIVVNGIDGVCNAFSVVARTDSWVLSMYLLVLVTSQAIRYELHERYAEVEQRVDWTYVACREILSRLFPGHYSTMEATALREHKHKKVPASELLEEAKAHLTVVLLARIVRELLVALAPVLVDTHACSPLPRDSVDLVSKSRAVKMSRQARSLRVAHQAYKKQNRLWDGIVESGVDAFHRKFFQAFCVQLRSRTLLEPTPSLPHMRKRCEFSVRSMPEFWEAYKCPEEPMKQSATLDFLVPRQRR</sequence>
<keyword evidence="2" id="KW-1185">Reference proteome</keyword>
<protein>
    <submittedName>
        <fullName evidence="1">Uncharacterized protein</fullName>
    </submittedName>
</protein>
<evidence type="ECO:0000313" key="1">
    <source>
        <dbReference type="EMBL" id="KAH8035796.1"/>
    </source>
</evidence>
<reference evidence="1" key="1">
    <citation type="journal article" date="2020" name="Cell">
        <title>Large-Scale Comparative Analyses of Tick Genomes Elucidate Their Genetic Diversity and Vector Capacities.</title>
        <authorList>
            <consortium name="Tick Genome and Microbiome Consortium (TIGMIC)"/>
            <person name="Jia N."/>
            <person name="Wang J."/>
            <person name="Shi W."/>
            <person name="Du L."/>
            <person name="Sun Y."/>
            <person name="Zhan W."/>
            <person name="Jiang J.F."/>
            <person name="Wang Q."/>
            <person name="Zhang B."/>
            <person name="Ji P."/>
            <person name="Bell-Sakyi L."/>
            <person name="Cui X.M."/>
            <person name="Yuan T.T."/>
            <person name="Jiang B.G."/>
            <person name="Yang W.F."/>
            <person name="Lam T.T."/>
            <person name="Chang Q.C."/>
            <person name="Ding S.J."/>
            <person name="Wang X.J."/>
            <person name="Zhu J.G."/>
            <person name="Ruan X.D."/>
            <person name="Zhao L."/>
            <person name="Wei J.T."/>
            <person name="Ye R.Z."/>
            <person name="Que T.C."/>
            <person name="Du C.H."/>
            <person name="Zhou Y.H."/>
            <person name="Cheng J.X."/>
            <person name="Dai P.F."/>
            <person name="Guo W.B."/>
            <person name="Han X.H."/>
            <person name="Huang E.J."/>
            <person name="Li L.F."/>
            <person name="Wei W."/>
            <person name="Gao Y.C."/>
            <person name="Liu J.Z."/>
            <person name="Shao H.Z."/>
            <person name="Wang X."/>
            <person name="Wang C.C."/>
            <person name="Yang T.C."/>
            <person name="Huo Q.B."/>
            <person name="Li W."/>
            <person name="Chen H.Y."/>
            <person name="Chen S.E."/>
            <person name="Zhou L.G."/>
            <person name="Ni X.B."/>
            <person name="Tian J.H."/>
            <person name="Sheng Y."/>
            <person name="Liu T."/>
            <person name="Pan Y.S."/>
            <person name="Xia L.Y."/>
            <person name="Li J."/>
            <person name="Zhao F."/>
            <person name="Cao W.C."/>
        </authorList>
    </citation>
    <scope>NUCLEOTIDE SEQUENCE</scope>
    <source>
        <strain evidence="1">Rmic-2018</strain>
    </source>
</reference>
<accession>A0A9J6ENW6</accession>
<reference evidence="1" key="2">
    <citation type="submission" date="2021-09" db="EMBL/GenBank/DDBJ databases">
        <authorList>
            <person name="Jia N."/>
            <person name="Wang J."/>
            <person name="Shi W."/>
            <person name="Du L."/>
            <person name="Sun Y."/>
            <person name="Zhan W."/>
            <person name="Jiang J."/>
            <person name="Wang Q."/>
            <person name="Zhang B."/>
            <person name="Ji P."/>
            <person name="Sakyi L.B."/>
            <person name="Cui X."/>
            <person name="Yuan T."/>
            <person name="Jiang B."/>
            <person name="Yang W."/>
            <person name="Lam T.T.-Y."/>
            <person name="Chang Q."/>
            <person name="Ding S."/>
            <person name="Wang X."/>
            <person name="Zhu J."/>
            <person name="Ruan X."/>
            <person name="Zhao L."/>
            <person name="Wei J."/>
            <person name="Que T."/>
            <person name="Du C."/>
            <person name="Cheng J."/>
            <person name="Dai P."/>
            <person name="Han X."/>
            <person name="Huang E."/>
            <person name="Gao Y."/>
            <person name="Liu J."/>
            <person name="Shao H."/>
            <person name="Ye R."/>
            <person name="Li L."/>
            <person name="Wei W."/>
            <person name="Wang X."/>
            <person name="Wang C."/>
            <person name="Huo Q."/>
            <person name="Li W."/>
            <person name="Guo W."/>
            <person name="Chen H."/>
            <person name="Chen S."/>
            <person name="Zhou L."/>
            <person name="Zhou L."/>
            <person name="Ni X."/>
            <person name="Tian J."/>
            <person name="Zhou Y."/>
            <person name="Sheng Y."/>
            <person name="Liu T."/>
            <person name="Pan Y."/>
            <person name="Xia L."/>
            <person name="Li J."/>
            <person name="Zhao F."/>
            <person name="Cao W."/>
        </authorList>
    </citation>
    <scope>NUCLEOTIDE SEQUENCE</scope>
    <source>
        <strain evidence="1">Rmic-2018</strain>
        <tissue evidence="1">Larvae</tissue>
    </source>
</reference>
<evidence type="ECO:0000313" key="2">
    <source>
        <dbReference type="Proteomes" id="UP000821866"/>
    </source>
</evidence>
<comment type="caution">
    <text evidence="1">The sequence shown here is derived from an EMBL/GenBank/DDBJ whole genome shotgun (WGS) entry which is preliminary data.</text>
</comment>
<dbReference type="Proteomes" id="UP000821866">
    <property type="component" value="Chromosome 11"/>
</dbReference>
<dbReference type="AlphaFoldDB" id="A0A9J6ENW6"/>
<organism evidence="1 2">
    <name type="scientific">Rhipicephalus microplus</name>
    <name type="common">Cattle tick</name>
    <name type="synonym">Boophilus microplus</name>
    <dbReference type="NCBI Taxonomy" id="6941"/>
    <lineage>
        <taxon>Eukaryota</taxon>
        <taxon>Metazoa</taxon>
        <taxon>Ecdysozoa</taxon>
        <taxon>Arthropoda</taxon>
        <taxon>Chelicerata</taxon>
        <taxon>Arachnida</taxon>
        <taxon>Acari</taxon>
        <taxon>Parasitiformes</taxon>
        <taxon>Ixodida</taxon>
        <taxon>Ixodoidea</taxon>
        <taxon>Ixodidae</taxon>
        <taxon>Rhipicephalinae</taxon>
        <taxon>Rhipicephalus</taxon>
        <taxon>Boophilus</taxon>
    </lineage>
</organism>
<proteinExistence type="predicted"/>